<feature type="compositionally biased region" description="Polar residues" evidence="1">
    <location>
        <begin position="293"/>
        <end position="309"/>
    </location>
</feature>
<evidence type="ECO:0000313" key="2">
    <source>
        <dbReference type="EMBL" id="KAG5461871.1"/>
    </source>
</evidence>
<evidence type="ECO:0000256" key="1">
    <source>
        <dbReference type="SAM" id="MobiDB-lite"/>
    </source>
</evidence>
<gene>
    <name evidence="2" type="ORF">BJ554DRAFT_5872</name>
</gene>
<organism evidence="2 3">
    <name type="scientific">Olpidium bornovanus</name>
    <dbReference type="NCBI Taxonomy" id="278681"/>
    <lineage>
        <taxon>Eukaryota</taxon>
        <taxon>Fungi</taxon>
        <taxon>Fungi incertae sedis</taxon>
        <taxon>Olpidiomycota</taxon>
        <taxon>Olpidiomycotina</taxon>
        <taxon>Olpidiomycetes</taxon>
        <taxon>Olpidiales</taxon>
        <taxon>Olpidiaceae</taxon>
        <taxon>Olpidium</taxon>
    </lineage>
</organism>
<dbReference type="EMBL" id="JAEFCI010003001">
    <property type="protein sequence ID" value="KAG5461871.1"/>
    <property type="molecule type" value="Genomic_DNA"/>
</dbReference>
<evidence type="ECO:0000313" key="3">
    <source>
        <dbReference type="Proteomes" id="UP000673691"/>
    </source>
</evidence>
<reference evidence="2 3" key="1">
    <citation type="journal article" name="Sci. Rep.">
        <title>Genome-scale phylogenetic analyses confirm Olpidium as the closest living zoosporic fungus to the non-flagellated, terrestrial fungi.</title>
        <authorList>
            <person name="Chang Y."/>
            <person name="Rochon D."/>
            <person name="Sekimoto S."/>
            <person name="Wang Y."/>
            <person name="Chovatia M."/>
            <person name="Sandor L."/>
            <person name="Salamov A."/>
            <person name="Grigoriev I.V."/>
            <person name="Stajich J.E."/>
            <person name="Spatafora J.W."/>
        </authorList>
    </citation>
    <scope>NUCLEOTIDE SEQUENCE [LARGE SCALE GENOMIC DNA]</scope>
    <source>
        <strain evidence="2">S191</strain>
    </source>
</reference>
<feature type="compositionally biased region" description="Basic and acidic residues" evidence="1">
    <location>
        <begin position="264"/>
        <end position="278"/>
    </location>
</feature>
<name>A0A8H8DKN7_9FUNG</name>
<keyword evidence="3" id="KW-1185">Reference proteome</keyword>
<dbReference type="AlphaFoldDB" id="A0A8H8DKN7"/>
<dbReference type="Proteomes" id="UP000673691">
    <property type="component" value="Unassembled WGS sequence"/>
</dbReference>
<proteinExistence type="predicted"/>
<dbReference type="OrthoDB" id="10044727at2759"/>
<comment type="caution">
    <text evidence="2">The sequence shown here is derived from an EMBL/GenBank/DDBJ whole genome shotgun (WGS) entry which is preliminary data.</text>
</comment>
<feature type="region of interest" description="Disordered" evidence="1">
    <location>
        <begin position="254"/>
        <end position="320"/>
    </location>
</feature>
<accession>A0A8H8DKN7</accession>
<sequence>MESTTLRDCADSWVNLDEVESLDSPRAAVVPSRIAQPPARPLSLSATALANSVALLIAPRATAATWFAANVAELAGEANDDRLEMGRRPGVALYTPKREGSSVGPRPPHLVKAELSPDFNPGPQRVGGRRDGKKCGRRDQHGGGRRRAAAFRLRGRAAALGGQPGGIAGGAAERAPAKEAFMVSDFMCKRHGSLRLSPEEAKKKLKLPEKTRAIIQAGKNKDGWWKSSDMVKQLKKHCQFSRLCCSTALEPPVDRRHGRQAAGEGRRAQGKGREAVEGRRRRRDRGQDGPRTWGTTNRITPLETRQSKGSFPLPPSKPAN</sequence>
<feature type="region of interest" description="Disordered" evidence="1">
    <location>
        <begin position="94"/>
        <end position="147"/>
    </location>
</feature>
<feature type="compositionally biased region" description="Basic and acidic residues" evidence="1">
    <location>
        <begin position="128"/>
        <end position="142"/>
    </location>
</feature>
<protein>
    <submittedName>
        <fullName evidence="2">Uncharacterized protein</fullName>
    </submittedName>
</protein>